<evidence type="ECO:0000313" key="15">
    <source>
        <dbReference type="Proteomes" id="UP001498771"/>
    </source>
</evidence>
<gene>
    <name evidence="14" type="ORF">BZA70DRAFT_272799</name>
</gene>
<evidence type="ECO:0000256" key="9">
    <source>
        <dbReference type="ARBA" id="ARBA00034920"/>
    </source>
</evidence>
<keyword evidence="11" id="KW-0175">Coiled coil</keyword>
<dbReference type="InterPro" id="IPR003960">
    <property type="entry name" value="ATPase_AAA_CS"/>
</dbReference>
<evidence type="ECO:0000256" key="11">
    <source>
        <dbReference type="SAM" id="Coils"/>
    </source>
</evidence>
<evidence type="ECO:0000256" key="7">
    <source>
        <dbReference type="ARBA" id="ARBA00023136"/>
    </source>
</evidence>
<keyword evidence="7" id="KW-0472">Membrane</keyword>
<dbReference type="InterPro" id="IPR003593">
    <property type="entry name" value="AAA+_ATPase"/>
</dbReference>
<feature type="compositionally biased region" description="Polar residues" evidence="12">
    <location>
        <begin position="257"/>
        <end position="283"/>
    </location>
</feature>
<dbReference type="InterPro" id="IPR047533">
    <property type="entry name" value="RecA-like_PEX6_r2"/>
</dbReference>
<dbReference type="Pfam" id="PF23315">
    <property type="entry name" value="PEX6_4th"/>
    <property type="match status" value="1"/>
</dbReference>
<evidence type="ECO:0000313" key="14">
    <source>
        <dbReference type="EMBL" id="KAK7208051.1"/>
    </source>
</evidence>
<name>A0ABR1FDZ2_9ASCO</name>
<evidence type="ECO:0000256" key="4">
    <source>
        <dbReference type="ARBA" id="ARBA00022741"/>
    </source>
</evidence>
<accession>A0ABR1FDZ2</accession>
<dbReference type="RefSeq" id="XP_064771084.1">
    <property type="nucleotide sequence ID" value="XM_064911728.1"/>
</dbReference>
<dbReference type="InterPro" id="IPR003959">
    <property type="entry name" value="ATPase_AAA_core"/>
</dbReference>
<keyword evidence="5" id="KW-0378">Hydrolase</keyword>
<dbReference type="PANTHER" id="PTHR23077:SF9">
    <property type="entry name" value="PEROXISOMAL ATPASE PEX6"/>
    <property type="match status" value="1"/>
</dbReference>
<dbReference type="CDD" id="cd19527">
    <property type="entry name" value="RecA-like_PEX6_r2"/>
    <property type="match status" value="1"/>
</dbReference>
<evidence type="ECO:0000256" key="12">
    <source>
        <dbReference type="SAM" id="MobiDB-lite"/>
    </source>
</evidence>
<organism evidence="14 15">
    <name type="scientific">Myxozyma melibiosi</name>
    <dbReference type="NCBI Taxonomy" id="54550"/>
    <lineage>
        <taxon>Eukaryota</taxon>
        <taxon>Fungi</taxon>
        <taxon>Dikarya</taxon>
        <taxon>Ascomycota</taxon>
        <taxon>Saccharomycotina</taxon>
        <taxon>Lipomycetes</taxon>
        <taxon>Lipomycetales</taxon>
        <taxon>Lipomycetaceae</taxon>
        <taxon>Myxozyma</taxon>
    </lineage>
</organism>
<dbReference type="EMBL" id="JBBJBU010000001">
    <property type="protein sequence ID" value="KAK7208051.1"/>
    <property type="molecule type" value="Genomic_DNA"/>
</dbReference>
<evidence type="ECO:0000256" key="3">
    <source>
        <dbReference type="ARBA" id="ARBA00022593"/>
    </source>
</evidence>
<proteinExistence type="inferred from homology"/>
<dbReference type="InterPro" id="IPR056995">
    <property type="entry name" value="PEX6_4th_dom"/>
</dbReference>
<dbReference type="PROSITE" id="PS00674">
    <property type="entry name" value="AAA"/>
    <property type="match status" value="1"/>
</dbReference>
<dbReference type="InterPro" id="IPR027417">
    <property type="entry name" value="P-loop_NTPase"/>
</dbReference>
<keyword evidence="6" id="KW-0067">ATP-binding</keyword>
<comment type="subcellular location">
    <subcellularLocation>
        <location evidence="1">Membrane</location>
    </subcellularLocation>
</comment>
<feature type="domain" description="AAA+ ATPase" evidence="13">
    <location>
        <begin position="599"/>
        <end position="734"/>
    </location>
</feature>
<comment type="similarity">
    <text evidence="2">Belongs to the AAA ATPase family.</text>
</comment>
<evidence type="ECO:0000256" key="10">
    <source>
        <dbReference type="ARBA" id="ARBA00048778"/>
    </source>
</evidence>
<keyword evidence="15" id="KW-1185">Reference proteome</keyword>
<evidence type="ECO:0000256" key="6">
    <source>
        <dbReference type="ARBA" id="ARBA00022840"/>
    </source>
</evidence>
<evidence type="ECO:0000256" key="8">
    <source>
        <dbReference type="ARBA" id="ARBA00034811"/>
    </source>
</evidence>
<feature type="region of interest" description="Disordered" evidence="12">
    <location>
        <begin position="21"/>
        <end position="47"/>
    </location>
</feature>
<feature type="region of interest" description="Disordered" evidence="12">
    <location>
        <begin position="1171"/>
        <end position="1205"/>
    </location>
</feature>
<comment type="caution">
    <text evidence="14">The sequence shown here is derived from an EMBL/GenBank/DDBJ whole genome shotgun (WGS) entry which is preliminary data.</text>
</comment>
<dbReference type="Pfam" id="PF00004">
    <property type="entry name" value="AAA"/>
    <property type="match status" value="2"/>
</dbReference>
<keyword evidence="3" id="KW-0962">Peroxisome biogenesis</keyword>
<feature type="domain" description="AAA+ ATPase" evidence="13">
    <location>
        <begin position="903"/>
        <end position="1043"/>
    </location>
</feature>
<protein>
    <recommendedName>
        <fullName evidence="8">Peroxisomal ATPase PEX6</fullName>
    </recommendedName>
    <alternativeName>
        <fullName evidence="9">Peroxin-6</fullName>
    </alternativeName>
</protein>
<evidence type="ECO:0000256" key="2">
    <source>
        <dbReference type="ARBA" id="ARBA00006914"/>
    </source>
</evidence>
<feature type="region of interest" description="Disordered" evidence="12">
    <location>
        <begin position="257"/>
        <end position="284"/>
    </location>
</feature>
<dbReference type="Gene3D" id="3.40.50.300">
    <property type="entry name" value="P-loop containing nucleotide triphosphate hydrolases"/>
    <property type="match status" value="2"/>
</dbReference>
<evidence type="ECO:0000256" key="1">
    <source>
        <dbReference type="ARBA" id="ARBA00004370"/>
    </source>
</evidence>
<evidence type="ECO:0000259" key="13">
    <source>
        <dbReference type="SMART" id="SM00382"/>
    </source>
</evidence>
<feature type="compositionally biased region" description="Basic residues" evidence="12">
    <location>
        <begin position="1192"/>
        <end position="1205"/>
    </location>
</feature>
<evidence type="ECO:0000256" key="5">
    <source>
        <dbReference type="ARBA" id="ARBA00022801"/>
    </source>
</evidence>
<dbReference type="SMART" id="SM00382">
    <property type="entry name" value="AAA"/>
    <property type="match status" value="2"/>
</dbReference>
<dbReference type="Gene3D" id="1.10.8.60">
    <property type="match status" value="2"/>
</dbReference>
<sequence length="1205" mass="132152">MTAPSTSFSPDTDRAVAVRHHATNGVHAGTNRGGRRSVHRSRPTRPRRATLRLFDALESETVESTGEELEIIGLSDDLFDELIRKKHKGYSRTNGTGLPNGNDLAETISKLAVKTSEELPEPCNTVSICPASELALSLSPKWTMYRCERRSSLPPSTASLTAVNFTGLEDHMQLLIQPVEPLRLESVILVFPKPAYDYISSIPESEVLNYLRPYKLLRKGQHLQTLDCNVKACEPVDQGLVEKGITRITFVCDKTSSSQDNRITDSSNLSNGTSKTNGANGWSSDEEEYGLNQYIDSQKIWERSPNTALTLAPKLVEKAQKPVALYARPLDMMISSEFLTPIGKEYDDGESRGFVDIEVLAKLGVFSGSWVYVCTNSTKRPIRLYSFPLSQKYDPHSIYLSPILLYNIKSPEAIELQVSSSVSRIEPRAAREITIARVNSYASTERVYENAFMRGLRAFFERYRRVVVKGDLIAVPIDEVLARLMSGSGADSTSNSLGIEDLQGMPGSNPSTLVWFKITAVVPPDEPQSDDSKSEEYAFCVDSSQTRVAQMGSIQAPLPPTDKFDWSSYFRIPPLPRIDSPSSERLRQLLQVSIKSSVVRSRLLVYSLKPRVGKTTMIKSICSQLGIHVYQIEANDVIGETDTKTLASFEAKLDRARNCSPCVVLISHLEAIAKKPAEGSGTMNSISGKILAALDRIMIESTGLAIIATVTEADSLADDVRGGFNFEIQMETPSESERHAIFQYLLSPFTLALGDTGSGSFTADTGSEFSGMITVREDVSIAGLALQSAGLVPQDLLAIVKSAKSHALDRLEKEAKELASANEDVQVRDIVLASSGYVQLTPSDFEQATSDARRKYSDSIGAPRIPSVKWEDVGGLADVKNEILDTIEMPLKYPDLFAGGVKKRSGILFYGPPGTGKTLLAKAIATTFSLNFFSVKGPELLNMYIGESESNVRKVFQRARDAKPCVVFFDELDSVAPKRGNQGDSGGVMDRIVSQLLAELDGMSSNGGEGVFVVGATNRPDLLDEALLRPGRFDKMVYLGVSDTHEKQLNILKALTRKFKLAPDLDLEQVTQTCPFTYTGADFYALCSDAMLNAMTRLARTIDEKVSKFKPEVNLQWWFDTQATKEDIEVVVGLEDFEKARRELVASVSEDELRHYLRVRENFEGGKVAAATGADAKAPESESANGGFVGKGKGKGKGKAKAIDF</sequence>
<dbReference type="InterPro" id="IPR050168">
    <property type="entry name" value="AAA_ATPase_domain"/>
</dbReference>
<dbReference type="Proteomes" id="UP001498771">
    <property type="component" value="Unassembled WGS sequence"/>
</dbReference>
<dbReference type="PANTHER" id="PTHR23077">
    <property type="entry name" value="AAA-FAMILY ATPASE"/>
    <property type="match status" value="1"/>
</dbReference>
<feature type="coiled-coil region" evidence="11">
    <location>
        <begin position="801"/>
        <end position="828"/>
    </location>
</feature>
<dbReference type="SUPFAM" id="SSF52540">
    <property type="entry name" value="P-loop containing nucleoside triphosphate hydrolases"/>
    <property type="match status" value="2"/>
</dbReference>
<comment type="catalytic activity">
    <reaction evidence="10">
        <text>ATP + H2O = ADP + phosphate + H(+)</text>
        <dbReference type="Rhea" id="RHEA:13065"/>
        <dbReference type="ChEBI" id="CHEBI:15377"/>
        <dbReference type="ChEBI" id="CHEBI:15378"/>
        <dbReference type="ChEBI" id="CHEBI:30616"/>
        <dbReference type="ChEBI" id="CHEBI:43474"/>
        <dbReference type="ChEBI" id="CHEBI:456216"/>
    </reaction>
    <physiologicalReaction direction="left-to-right" evidence="10">
        <dbReference type="Rhea" id="RHEA:13066"/>
    </physiologicalReaction>
</comment>
<reference evidence="14 15" key="1">
    <citation type="submission" date="2024-03" db="EMBL/GenBank/DDBJ databases">
        <title>Genome-scale model development and genomic sequencing of the oleaginous clade Lipomyces.</title>
        <authorList>
            <consortium name="Lawrence Berkeley National Laboratory"/>
            <person name="Czajka J.J."/>
            <person name="Han Y."/>
            <person name="Kim J."/>
            <person name="Mondo S.J."/>
            <person name="Hofstad B.A."/>
            <person name="Robles A."/>
            <person name="Haridas S."/>
            <person name="Riley R."/>
            <person name="LaButti K."/>
            <person name="Pangilinan J."/>
            <person name="Andreopoulos W."/>
            <person name="Lipzen A."/>
            <person name="Yan J."/>
            <person name="Wang M."/>
            <person name="Ng V."/>
            <person name="Grigoriev I.V."/>
            <person name="Spatafora J.W."/>
            <person name="Magnuson J.K."/>
            <person name="Baker S.E."/>
            <person name="Pomraning K.R."/>
        </authorList>
    </citation>
    <scope>NUCLEOTIDE SEQUENCE [LARGE SCALE GENOMIC DNA]</scope>
    <source>
        <strain evidence="14 15">Phaff 52-87</strain>
    </source>
</reference>
<keyword evidence="4" id="KW-0547">Nucleotide-binding</keyword>
<dbReference type="GeneID" id="90037240"/>
<feature type="compositionally biased region" description="Basic residues" evidence="12">
    <location>
        <begin position="33"/>
        <end position="47"/>
    </location>
</feature>